<dbReference type="PIRSF" id="PIRSF002070">
    <property type="entry name" value="SSB"/>
    <property type="match status" value="1"/>
</dbReference>
<feature type="compositionally biased region" description="Polar residues" evidence="4">
    <location>
        <begin position="111"/>
        <end position="138"/>
    </location>
</feature>
<organism evidence="5 6">
    <name type="scientific">Lentibacillus kimchii</name>
    <dbReference type="NCBI Taxonomy" id="1542911"/>
    <lineage>
        <taxon>Bacteria</taxon>
        <taxon>Bacillati</taxon>
        <taxon>Bacillota</taxon>
        <taxon>Bacilli</taxon>
        <taxon>Bacillales</taxon>
        <taxon>Bacillaceae</taxon>
        <taxon>Lentibacillus</taxon>
    </lineage>
</organism>
<accession>A0ABW2URU5</accession>
<comment type="caution">
    <text evidence="2">Lacks conserved residue(s) required for the propagation of feature annotation.</text>
</comment>
<keyword evidence="2" id="KW-0235">DNA replication</keyword>
<dbReference type="PROSITE" id="PS50935">
    <property type="entry name" value="SSB"/>
    <property type="match status" value="1"/>
</dbReference>
<dbReference type="Proteomes" id="UP001596620">
    <property type="component" value="Unassembled WGS sequence"/>
</dbReference>
<keyword evidence="2" id="KW-0227">DNA damage</keyword>
<feature type="region of interest" description="Disordered" evidence="4">
    <location>
        <begin position="102"/>
        <end position="156"/>
    </location>
</feature>
<dbReference type="InterPro" id="IPR011344">
    <property type="entry name" value="ssDNA-bd"/>
</dbReference>
<evidence type="ECO:0000256" key="1">
    <source>
        <dbReference type="ARBA" id="ARBA00023125"/>
    </source>
</evidence>
<name>A0ABW2URU5_9BACI</name>
<keyword evidence="1 2" id="KW-0238">DNA-binding</keyword>
<protein>
    <recommendedName>
        <fullName evidence="2 3">Single-stranded DNA-binding protein</fullName>
        <shortName evidence="2">SSB</shortName>
    </recommendedName>
</protein>
<comment type="subunit">
    <text evidence="2">Homotetramer.</text>
</comment>
<dbReference type="GO" id="GO:0003677">
    <property type="term" value="F:DNA binding"/>
    <property type="evidence" value="ECO:0007669"/>
    <property type="project" value="UniProtKB-KW"/>
</dbReference>
<dbReference type="EMBL" id="JBHTGR010000006">
    <property type="protein sequence ID" value="MFC7746504.1"/>
    <property type="molecule type" value="Genomic_DNA"/>
</dbReference>
<dbReference type="InterPro" id="IPR012340">
    <property type="entry name" value="NA-bd_OB-fold"/>
</dbReference>
<dbReference type="NCBIfam" id="TIGR00621">
    <property type="entry name" value="ssb"/>
    <property type="match status" value="1"/>
</dbReference>
<evidence type="ECO:0000313" key="6">
    <source>
        <dbReference type="Proteomes" id="UP001596620"/>
    </source>
</evidence>
<dbReference type="HAMAP" id="MF_00984">
    <property type="entry name" value="SSB"/>
    <property type="match status" value="1"/>
</dbReference>
<evidence type="ECO:0000256" key="2">
    <source>
        <dbReference type="HAMAP-Rule" id="MF_00984"/>
    </source>
</evidence>
<evidence type="ECO:0000256" key="4">
    <source>
        <dbReference type="SAM" id="MobiDB-lite"/>
    </source>
</evidence>
<gene>
    <name evidence="5" type="primary">ssb</name>
    <name evidence="5" type="ORF">ACFQU8_04510</name>
</gene>
<sequence length="156" mass="17468">MLNRVVLVGRLTKDPDLRYTPNGVAVANFTVAANRPFTNQQGNRDADFINCVVWRRAAENFANYMRKGSMVGVDGRLQSRTYDDRDGKTIFVTEVVADSVQFLETKGNAPNREQQSEGSQPAQNHDQNQMNPSQTSDNPFKDNGEPIDISDDDLPF</sequence>
<keyword evidence="2" id="KW-0233">DNA recombination</keyword>
<evidence type="ECO:0000256" key="3">
    <source>
        <dbReference type="PIRNR" id="PIRNR002070"/>
    </source>
</evidence>
<dbReference type="CDD" id="cd04496">
    <property type="entry name" value="SSB_OBF"/>
    <property type="match status" value="1"/>
</dbReference>
<dbReference type="PANTHER" id="PTHR10302">
    <property type="entry name" value="SINGLE-STRANDED DNA-BINDING PROTEIN"/>
    <property type="match status" value="1"/>
</dbReference>
<dbReference type="InterPro" id="IPR000424">
    <property type="entry name" value="Primosome_PriB/ssb"/>
</dbReference>
<proteinExistence type="inferred from homology"/>
<comment type="caution">
    <text evidence="5">The sequence shown here is derived from an EMBL/GenBank/DDBJ whole genome shotgun (WGS) entry which is preliminary data.</text>
</comment>
<dbReference type="RefSeq" id="WP_382357995.1">
    <property type="nucleotide sequence ID" value="NZ_JBHTGR010000006.1"/>
</dbReference>
<dbReference type="PANTHER" id="PTHR10302:SF27">
    <property type="entry name" value="SINGLE-STRANDED DNA-BINDING PROTEIN"/>
    <property type="match status" value="1"/>
</dbReference>
<dbReference type="Pfam" id="PF00436">
    <property type="entry name" value="SSB"/>
    <property type="match status" value="1"/>
</dbReference>
<dbReference type="SUPFAM" id="SSF50249">
    <property type="entry name" value="Nucleic acid-binding proteins"/>
    <property type="match status" value="1"/>
</dbReference>
<dbReference type="Gene3D" id="2.40.50.140">
    <property type="entry name" value="Nucleic acid-binding proteins"/>
    <property type="match status" value="1"/>
</dbReference>
<comment type="function">
    <text evidence="2">Plays an important role in DNA replication, recombination and repair. Binds to ssDNA and to an array of partner proteins to recruit them to their sites of action during DNA metabolism.</text>
</comment>
<evidence type="ECO:0000313" key="5">
    <source>
        <dbReference type="EMBL" id="MFC7746504.1"/>
    </source>
</evidence>
<keyword evidence="2" id="KW-0234">DNA repair</keyword>
<keyword evidence="6" id="KW-1185">Reference proteome</keyword>
<feature type="short sequence motif" description="Important for interaction with partner proteins" evidence="2">
    <location>
        <begin position="151"/>
        <end position="156"/>
    </location>
</feature>
<reference evidence="6" key="1">
    <citation type="journal article" date="2019" name="Int. J. Syst. Evol. Microbiol.">
        <title>The Global Catalogue of Microorganisms (GCM) 10K type strain sequencing project: providing services to taxonomists for standard genome sequencing and annotation.</title>
        <authorList>
            <consortium name="The Broad Institute Genomics Platform"/>
            <consortium name="The Broad Institute Genome Sequencing Center for Infectious Disease"/>
            <person name="Wu L."/>
            <person name="Ma J."/>
        </authorList>
    </citation>
    <scope>NUCLEOTIDE SEQUENCE [LARGE SCALE GENOMIC DNA]</scope>
    <source>
        <strain evidence="6">JCM 30234</strain>
    </source>
</reference>